<organism evidence="3 4">
    <name type="scientific">Calothrix parasitica NIES-267</name>
    <dbReference type="NCBI Taxonomy" id="1973488"/>
    <lineage>
        <taxon>Bacteria</taxon>
        <taxon>Bacillati</taxon>
        <taxon>Cyanobacteriota</taxon>
        <taxon>Cyanophyceae</taxon>
        <taxon>Nostocales</taxon>
        <taxon>Calotrichaceae</taxon>
        <taxon>Calothrix</taxon>
    </lineage>
</organism>
<keyword evidence="1" id="KW-0472">Membrane</keyword>
<evidence type="ECO:0000256" key="1">
    <source>
        <dbReference type="SAM" id="Phobius"/>
    </source>
</evidence>
<evidence type="ECO:0000313" key="3">
    <source>
        <dbReference type="EMBL" id="BAY81735.1"/>
    </source>
</evidence>
<dbReference type="Proteomes" id="UP000218418">
    <property type="component" value="Chromosome"/>
</dbReference>
<dbReference type="SUPFAM" id="SSF55729">
    <property type="entry name" value="Acyl-CoA N-acyltransferases (Nat)"/>
    <property type="match status" value="1"/>
</dbReference>
<dbReference type="GO" id="GO:0016747">
    <property type="term" value="F:acyltransferase activity, transferring groups other than amino-acyl groups"/>
    <property type="evidence" value="ECO:0007669"/>
    <property type="project" value="InterPro"/>
</dbReference>
<dbReference type="InterPro" id="IPR000182">
    <property type="entry name" value="GNAT_dom"/>
</dbReference>
<dbReference type="Gene3D" id="3.40.630.30">
    <property type="match status" value="1"/>
</dbReference>
<evidence type="ECO:0000259" key="2">
    <source>
        <dbReference type="PROSITE" id="PS51186"/>
    </source>
</evidence>
<feature type="transmembrane region" description="Helical" evidence="1">
    <location>
        <begin position="73"/>
        <end position="97"/>
    </location>
</feature>
<protein>
    <recommendedName>
        <fullName evidence="2">N-acetyltransferase domain-containing protein</fullName>
    </recommendedName>
</protein>
<dbReference type="InterPro" id="IPR016181">
    <property type="entry name" value="Acyl_CoA_acyltransferase"/>
</dbReference>
<dbReference type="OrthoDB" id="509899at2"/>
<feature type="transmembrane region" description="Helical" evidence="1">
    <location>
        <begin position="50"/>
        <end position="67"/>
    </location>
</feature>
<name>A0A1Z4LKJ6_9CYAN</name>
<dbReference type="EMBL" id="AP018227">
    <property type="protein sequence ID" value="BAY81735.1"/>
    <property type="molecule type" value="Genomic_DNA"/>
</dbReference>
<dbReference type="PROSITE" id="PS51186">
    <property type="entry name" value="GNAT"/>
    <property type="match status" value="1"/>
</dbReference>
<keyword evidence="4" id="KW-1185">Reference proteome</keyword>
<proteinExistence type="predicted"/>
<keyword evidence="1" id="KW-1133">Transmembrane helix</keyword>
<dbReference type="CDD" id="cd04301">
    <property type="entry name" value="NAT_SF"/>
    <property type="match status" value="1"/>
</dbReference>
<accession>A0A1Z4LKJ6</accession>
<sequence>MFGNNQELPPGYIVRLVRNSDIFDIIKFYFIEYVLTNNELDTRNKTIKKIKNIPLIFGLQFIAIWSITSDFYFAFYATLSLLILIILIVIGTIYYAWNKNINSGTCFIIFHQNKICGDIAASNYNNYSYIDSLFISNLYRRRGLGTYLINRIKQSLDYPIYLLCFPEPYLVEFYSNLGFISIEDNELPRRIREYLVGTHGFIPMVLEENLEA</sequence>
<evidence type="ECO:0000313" key="4">
    <source>
        <dbReference type="Proteomes" id="UP000218418"/>
    </source>
</evidence>
<dbReference type="AlphaFoldDB" id="A0A1Z4LKJ6"/>
<gene>
    <name evidence="3" type="ORF">NIES267_12120</name>
</gene>
<keyword evidence="1" id="KW-0812">Transmembrane</keyword>
<dbReference type="Pfam" id="PF13673">
    <property type="entry name" value="Acetyltransf_10"/>
    <property type="match status" value="1"/>
</dbReference>
<feature type="domain" description="N-acetyltransferase" evidence="2">
    <location>
        <begin position="62"/>
        <end position="209"/>
    </location>
</feature>
<reference evidence="3 4" key="1">
    <citation type="submission" date="2017-06" db="EMBL/GenBank/DDBJ databases">
        <title>Genome sequencing of cyanobaciteial culture collection at National Institute for Environmental Studies (NIES).</title>
        <authorList>
            <person name="Hirose Y."/>
            <person name="Shimura Y."/>
            <person name="Fujisawa T."/>
            <person name="Nakamura Y."/>
            <person name="Kawachi M."/>
        </authorList>
    </citation>
    <scope>NUCLEOTIDE SEQUENCE [LARGE SCALE GENOMIC DNA]</scope>
    <source>
        <strain evidence="3 4">NIES-267</strain>
    </source>
</reference>